<dbReference type="OMA" id="ARNEAMQ"/>
<dbReference type="GeneID" id="19117289"/>
<dbReference type="STRING" id="717646.M2MZ72"/>
<dbReference type="GO" id="GO:0043495">
    <property type="term" value="F:protein-membrane adaptor activity"/>
    <property type="evidence" value="ECO:0007669"/>
    <property type="project" value="TreeGrafter"/>
</dbReference>
<dbReference type="PANTHER" id="PTHR12911">
    <property type="entry name" value="SAD1/UNC-84-LIKE PROTEIN-RELATED"/>
    <property type="match status" value="1"/>
</dbReference>
<comment type="subcellular location">
    <subcellularLocation>
        <location evidence="1">Membrane</location>
    </subcellularLocation>
</comment>
<dbReference type="AlphaFoldDB" id="M2MZ72"/>
<name>M2MZ72_BAUPA</name>
<dbReference type="Proteomes" id="UP000011761">
    <property type="component" value="Unassembled WGS sequence"/>
</dbReference>
<keyword evidence="2" id="KW-0812">Transmembrane</keyword>
<dbReference type="PROSITE" id="PS51469">
    <property type="entry name" value="SUN"/>
    <property type="match status" value="1"/>
</dbReference>
<proteinExistence type="predicted"/>
<dbReference type="Gene3D" id="2.60.120.260">
    <property type="entry name" value="Galactose-binding domain-like"/>
    <property type="match status" value="1"/>
</dbReference>
<accession>M2MZ72</accession>
<evidence type="ECO:0000259" key="5">
    <source>
        <dbReference type="PROSITE" id="PS51469"/>
    </source>
</evidence>
<dbReference type="KEGG" id="bcom:BAUCODRAFT_79747"/>
<dbReference type="InterPro" id="IPR012919">
    <property type="entry name" value="SUN_dom"/>
</dbReference>
<feature type="domain" description="SUN" evidence="5">
    <location>
        <begin position="252"/>
        <end position="442"/>
    </location>
</feature>
<dbReference type="EMBL" id="KB445563">
    <property type="protein sequence ID" value="EMC91974.1"/>
    <property type="molecule type" value="Genomic_DNA"/>
</dbReference>
<dbReference type="OrthoDB" id="342281at2759"/>
<dbReference type="HOGENOM" id="CLU_616746_0_0_1"/>
<evidence type="ECO:0000256" key="3">
    <source>
        <dbReference type="ARBA" id="ARBA00022989"/>
    </source>
</evidence>
<organism evidence="6 7">
    <name type="scientific">Baudoinia panamericana (strain UAMH 10762)</name>
    <name type="common">Angels' share fungus</name>
    <name type="synonym">Baudoinia compniacensis (strain UAMH 10762)</name>
    <dbReference type="NCBI Taxonomy" id="717646"/>
    <lineage>
        <taxon>Eukaryota</taxon>
        <taxon>Fungi</taxon>
        <taxon>Dikarya</taxon>
        <taxon>Ascomycota</taxon>
        <taxon>Pezizomycotina</taxon>
        <taxon>Dothideomycetes</taxon>
        <taxon>Dothideomycetidae</taxon>
        <taxon>Mycosphaerellales</taxon>
        <taxon>Teratosphaeriaceae</taxon>
        <taxon>Baudoinia</taxon>
    </lineage>
</organism>
<evidence type="ECO:0000313" key="6">
    <source>
        <dbReference type="EMBL" id="EMC91974.1"/>
    </source>
</evidence>
<keyword evidence="4" id="KW-0472">Membrane</keyword>
<dbReference type="InterPro" id="IPR045119">
    <property type="entry name" value="SUN1-5"/>
</dbReference>
<dbReference type="RefSeq" id="XP_007681081.1">
    <property type="nucleotide sequence ID" value="XM_007682891.1"/>
</dbReference>
<protein>
    <recommendedName>
        <fullName evidence="5">SUN domain-containing protein</fullName>
    </recommendedName>
</protein>
<evidence type="ECO:0000313" key="7">
    <source>
        <dbReference type="Proteomes" id="UP000011761"/>
    </source>
</evidence>
<keyword evidence="7" id="KW-1185">Reference proteome</keyword>
<keyword evidence="3" id="KW-1133">Transmembrane helix</keyword>
<sequence>MRWFPIGDRILYAVHRELEIHPYSLPPGELEKLWLHFRSQELLADRIHVNNLTQDRINMAQFGMLQVLSDRYDRLEGRVTSLEKTVFEHDETLRLLENLLPTQLAVTQVDGKLTIPQGYWSALLEVLASPDSAPMWNAFLKANEHNLQHLWDAEVASKIDDLAGSKLVVSRQEFTQAMAENKAWFSEHFSEEMRRFKIFAATQAEQAVKEALPRARDLIFSQHELATLAIANSWRNAEEARREVNFFATGLGARIDVFQTSKTWVKPQAKWYQVGTRPHPPVVALQRWEEASDCWCASPSTDLGKAQITVMLPHAIYASRLVIEHIPSQGTLNISSAPYIVEIWQVPSNMTAKQAKKKIDNAKDSWREGDVELRKKGPSSAHVAIGAGRYDIHTLSNVQSIPMFVNLEDAGVPSKKFTIRITENWGGLSTCIYRLRMTGQRVEE</sequence>
<evidence type="ECO:0000256" key="4">
    <source>
        <dbReference type="ARBA" id="ARBA00023136"/>
    </source>
</evidence>
<dbReference type="PANTHER" id="PTHR12911:SF8">
    <property type="entry name" value="KLAROID PROTEIN-RELATED"/>
    <property type="match status" value="1"/>
</dbReference>
<gene>
    <name evidence="6" type="ORF">BAUCODRAFT_79747</name>
</gene>
<evidence type="ECO:0000256" key="1">
    <source>
        <dbReference type="ARBA" id="ARBA00004370"/>
    </source>
</evidence>
<dbReference type="eggNOG" id="ENOG502SU65">
    <property type="taxonomic scope" value="Eukaryota"/>
</dbReference>
<evidence type="ECO:0000256" key="2">
    <source>
        <dbReference type="ARBA" id="ARBA00022692"/>
    </source>
</evidence>
<reference evidence="6 7" key="1">
    <citation type="journal article" date="2012" name="PLoS Pathog.">
        <title>Diverse lifestyles and strategies of plant pathogenesis encoded in the genomes of eighteen Dothideomycetes fungi.</title>
        <authorList>
            <person name="Ohm R.A."/>
            <person name="Feau N."/>
            <person name="Henrissat B."/>
            <person name="Schoch C.L."/>
            <person name="Horwitz B.A."/>
            <person name="Barry K.W."/>
            <person name="Condon B.J."/>
            <person name="Copeland A.C."/>
            <person name="Dhillon B."/>
            <person name="Glaser F."/>
            <person name="Hesse C.N."/>
            <person name="Kosti I."/>
            <person name="LaButti K."/>
            <person name="Lindquist E.A."/>
            <person name="Lucas S."/>
            <person name="Salamov A.A."/>
            <person name="Bradshaw R.E."/>
            <person name="Ciuffetti L."/>
            <person name="Hamelin R.C."/>
            <person name="Kema G.H.J."/>
            <person name="Lawrence C."/>
            <person name="Scott J.A."/>
            <person name="Spatafora J.W."/>
            <person name="Turgeon B.G."/>
            <person name="de Wit P.J.G.M."/>
            <person name="Zhong S."/>
            <person name="Goodwin S.B."/>
            <person name="Grigoriev I.V."/>
        </authorList>
    </citation>
    <scope>NUCLEOTIDE SEQUENCE [LARGE SCALE GENOMIC DNA]</scope>
    <source>
        <strain evidence="6 7">UAMH 10762</strain>
    </source>
</reference>
<dbReference type="GO" id="GO:0034993">
    <property type="term" value="C:meiotic nuclear membrane microtubule tethering complex"/>
    <property type="evidence" value="ECO:0007669"/>
    <property type="project" value="TreeGrafter"/>
</dbReference>